<dbReference type="InterPro" id="IPR027417">
    <property type="entry name" value="P-loop_NTPase"/>
</dbReference>
<sequence length="259" mass="28655">MNPSINQINDPIQPKPVWTASAKKILEKLNKDQKLAVNNVLSLNKYVYLIQGPPGTGKTKLIVSLICILKVILDSKVKILVTAPSNSAVDIIAKRVIEFYKAVPDLFERLVECGLTPKKPIFVITPYKGQYALLTTLLKPFSDFIKVSTIDAAQGSEAEIVIISAVRSEKMEIDSSEGLVHVDDNKSLGFVADYRRLNVALTRARQGLFVVGNALLLQNNNIWNNFIKMLKDDASENNVSYVCLSDSKNASANKCNNYN</sequence>
<dbReference type="InterPro" id="IPR041677">
    <property type="entry name" value="DNA2/NAM7_AAA_11"/>
</dbReference>
<protein>
    <submittedName>
        <fullName evidence="4">Regulator of nonsense transcripts 1 homolog</fullName>
    </submittedName>
</protein>
<feature type="domain" description="DNA2/NAM7 helicase-like C-terminal" evidence="2">
    <location>
        <begin position="101"/>
        <end position="214"/>
    </location>
</feature>
<name>A0A6P6YBP8_DERPT</name>
<dbReference type="Proteomes" id="UP000515146">
    <property type="component" value="Unplaced"/>
</dbReference>
<dbReference type="InterPro" id="IPR047187">
    <property type="entry name" value="SF1_C_Upf1"/>
</dbReference>
<dbReference type="InterPro" id="IPR045055">
    <property type="entry name" value="DNA2/NAM7-like"/>
</dbReference>
<dbReference type="InParanoid" id="A0A6P6YBP8"/>
<gene>
    <name evidence="4" type="primary">LOC113796749</name>
</gene>
<dbReference type="CDD" id="cd18808">
    <property type="entry name" value="SF1_C_Upf1"/>
    <property type="match status" value="1"/>
</dbReference>
<dbReference type="PANTHER" id="PTHR10887:SF495">
    <property type="entry name" value="HELICASE SENATAXIN ISOFORM X1-RELATED"/>
    <property type="match status" value="1"/>
</dbReference>
<reference evidence="4" key="1">
    <citation type="submission" date="2025-08" db="UniProtKB">
        <authorList>
            <consortium name="RefSeq"/>
        </authorList>
    </citation>
    <scope>IDENTIFICATION</scope>
    <source>
        <strain evidence="4">Airmid</strain>
    </source>
</reference>
<organism evidence="3 4">
    <name type="scientific">Dermatophagoides pteronyssinus</name>
    <name type="common">European house dust mite</name>
    <dbReference type="NCBI Taxonomy" id="6956"/>
    <lineage>
        <taxon>Eukaryota</taxon>
        <taxon>Metazoa</taxon>
        <taxon>Ecdysozoa</taxon>
        <taxon>Arthropoda</taxon>
        <taxon>Chelicerata</taxon>
        <taxon>Arachnida</taxon>
        <taxon>Acari</taxon>
        <taxon>Acariformes</taxon>
        <taxon>Sarcoptiformes</taxon>
        <taxon>Astigmata</taxon>
        <taxon>Psoroptidia</taxon>
        <taxon>Analgoidea</taxon>
        <taxon>Pyroglyphidae</taxon>
        <taxon>Dermatophagoidinae</taxon>
        <taxon>Dermatophagoides</taxon>
    </lineage>
</organism>
<dbReference type="Gene3D" id="3.40.50.300">
    <property type="entry name" value="P-loop containing nucleotide triphosphate hydrolases"/>
    <property type="match status" value="1"/>
</dbReference>
<proteinExistence type="predicted"/>
<feature type="domain" description="DNA2/NAM7 helicase helicase" evidence="1">
    <location>
        <begin position="28"/>
        <end position="98"/>
    </location>
</feature>
<dbReference type="KEGG" id="dpte:113796749"/>
<evidence type="ECO:0000259" key="2">
    <source>
        <dbReference type="Pfam" id="PF13087"/>
    </source>
</evidence>
<dbReference type="Pfam" id="PF13086">
    <property type="entry name" value="AAA_11"/>
    <property type="match status" value="1"/>
</dbReference>
<dbReference type="GO" id="GO:0001147">
    <property type="term" value="F:transcription termination site sequence-specific DNA binding"/>
    <property type="evidence" value="ECO:0007669"/>
    <property type="project" value="TreeGrafter"/>
</dbReference>
<evidence type="ECO:0000313" key="3">
    <source>
        <dbReference type="Proteomes" id="UP000515146"/>
    </source>
</evidence>
<evidence type="ECO:0000313" key="4">
    <source>
        <dbReference type="RefSeq" id="XP_027202848.1"/>
    </source>
</evidence>
<accession>A0A6P6YBP8</accession>
<dbReference type="GO" id="GO:0016604">
    <property type="term" value="C:nuclear body"/>
    <property type="evidence" value="ECO:0007669"/>
    <property type="project" value="TreeGrafter"/>
</dbReference>
<dbReference type="GO" id="GO:0006369">
    <property type="term" value="P:termination of RNA polymerase II transcription"/>
    <property type="evidence" value="ECO:0007669"/>
    <property type="project" value="TreeGrafter"/>
</dbReference>
<dbReference type="OrthoDB" id="6513042at2759"/>
<keyword evidence="3" id="KW-1185">Reference proteome</keyword>
<dbReference type="AlphaFoldDB" id="A0A6P6YBP8"/>
<dbReference type="SUPFAM" id="SSF52540">
    <property type="entry name" value="P-loop containing nucleoside triphosphate hydrolases"/>
    <property type="match status" value="2"/>
</dbReference>
<evidence type="ECO:0000259" key="1">
    <source>
        <dbReference type="Pfam" id="PF13086"/>
    </source>
</evidence>
<dbReference type="InterPro" id="IPR041679">
    <property type="entry name" value="DNA2/NAM7-like_C"/>
</dbReference>
<dbReference type="RefSeq" id="XP_027202848.1">
    <property type="nucleotide sequence ID" value="XM_027347047.1"/>
</dbReference>
<dbReference type="Pfam" id="PF13087">
    <property type="entry name" value="AAA_12"/>
    <property type="match status" value="1"/>
</dbReference>
<dbReference type="GO" id="GO:0004386">
    <property type="term" value="F:helicase activity"/>
    <property type="evidence" value="ECO:0007669"/>
    <property type="project" value="InterPro"/>
</dbReference>
<dbReference type="PANTHER" id="PTHR10887">
    <property type="entry name" value="DNA2/NAM7 HELICASE FAMILY"/>
    <property type="match status" value="1"/>
</dbReference>